<dbReference type="InterPro" id="IPR019692">
    <property type="entry name" value="CFP-6_PH"/>
</dbReference>
<sequence>MTMSGGGPSPIDPQRPGSADGAGTATLRPASSVAVGAVGALAGVALLVPALATPDRDWVVVASIVLALVLLWLFVVRPRAQLSPDGIRLVNPLRVVDLTWPAIEEVRSRWALELLSAGRRYTAWGVPADPGRPQHGRSTLASASNAVTTHAVEAGTVRPAEHRPKAEAQTVAAEIERRIAADRLRPRERPSPVVPPGRVQSWDGFAVALLVGAVAFFVVAVLVL</sequence>
<accession>E6SFJ6</accession>
<name>E6SFJ6_INTC7</name>
<dbReference type="Pfam" id="PF10756">
    <property type="entry name" value="bPH_6"/>
    <property type="match status" value="1"/>
</dbReference>
<proteinExistence type="predicted"/>
<dbReference type="EMBL" id="CP002343">
    <property type="protein sequence ID" value="ADU47741.1"/>
    <property type="molecule type" value="Genomic_DNA"/>
</dbReference>
<protein>
    <recommendedName>
        <fullName evidence="3">Low molecular weight protein antigen 6 PH domain-containing protein</fullName>
    </recommendedName>
</protein>
<keyword evidence="2" id="KW-0472">Membrane</keyword>
<dbReference type="KEGG" id="ica:Intca_1223"/>
<keyword evidence="5" id="KW-1185">Reference proteome</keyword>
<dbReference type="Proteomes" id="UP000008914">
    <property type="component" value="Chromosome"/>
</dbReference>
<keyword evidence="2" id="KW-1133">Transmembrane helix</keyword>
<reference evidence="4 5" key="1">
    <citation type="journal article" date="2010" name="Stand. Genomic Sci.">
        <title>Complete genome sequence of Intrasporangium calvum type strain (7 KIP).</title>
        <authorList>
            <person name="Del Rio T.G."/>
            <person name="Chertkov O."/>
            <person name="Yasawong M."/>
            <person name="Lucas S."/>
            <person name="Deshpande S."/>
            <person name="Cheng J.F."/>
            <person name="Detter C."/>
            <person name="Tapia R."/>
            <person name="Han C."/>
            <person name="Goodwin L."/>
            <person name="Pitluck S."/>
            <person name="Liolios K."/>
            <person name="Ivanova N."/>
            <person name="Mavromatis K."/>
            <person name="Pati A."/>
            <person name="Chen A."/>
            <person name="Palaniappan K."/>
            <person name="Land M."/>
            <person name="Hauser L."/>
            <person name="Chang Y.J."/>
            <person name="Jeffries C.D."/>
            <person name="Rohde M."/>
            <person name="Pukall R."/>
            <person name="Sikorski J."/>
            <person name="Goker M."/>
            <person name="Woyke T."/>
            <person name="Bristow J."/>
            <person name="Eisen J.A."/>
            <person name="Markowitz V."/>
            <person name="Hugenholtz P."/>
            <person name="Kyrpides N.C."/>
            <person name="Klenk H.P."/>
            <person name="Lapidus A."/>
        </authorList>
    </citation>
    <scope>NUCLEOTIDE SEQUENCE [LARGE SCALE GENOMIC DNA]</scope>
    <source>
        <strain evidence="5">ATCC 23552 / DSM 43043 / JCM 3097 / NBRC 12989 / 7 KIP</strain>
    </source>
</reference>
<keyword evidence="2" id="KW-0812">Transmembrane</keyword>
<feature type="transmembrane region" description="Helical" evidence="2">
    <location>
        <begin position="205"/>
        <end position="223"/>
    </location>
</feature>
<feature type="region of interest" description="Disordered" evidence="1">
    <location>
        <begin position="1"/>
        <end position="23"/>
    </location>
</feature>
<feature type="transmembrane region" description="Helical" evidence="2">
    <location>
        <begin position="58"/>
        <end position="76"/>
    </location>
</feature>
<dbReference type="AlphaFoldDB" id="E6SFJ6"/>
<gene>
    <name evidence="4" type="ordered locus">Intca_1223</name>
</gene>
<dbReference type="OrthoDB" id="5148800at2"/>
<evidence type="ECO:0000259" key="3">
    <source>
        <dbReference type="Pfam" id="PF10756"/>
    </source>
</evidence>
<evidence type="ECO:0000313" key="5">
    <source>
        <dbReference type="Proteomes" id="UP000008914"/>
    </source>
</evidence>
<dbReference type="STRING" id="710696.Intca_1223"/>
<dbReference type="HOGENOM" id="CLU_1233681_0_0_11"/>
<feature type="domain" description="Low molecular weight protein antigen 6 PH" evidence="3">
    <location>
        <begin position="77"/>
        <end position="126"/>
    </location>
</feature>
<evidence type="ECO:0000256" key="1">
    <source>
        <dbReference type="SAM" id="MobiDB-lite"/>
    </source>
</evidence>
<feature type="transmembrane region" description="Helical" evidence="2">
    <location>
        <begin position="33"/>
        <end position="52"/>
    </location>
</feature>
<evidence type="ECO:0000256" key="2">
    <source>
        <dbReference type="SAM" id="Phobius"/>
    </source>
</evidence>
<organism evidence="4 5">
    <name type="scientific">Intrasporangium calvum (strain ATCC 23552 / DSM 43043 / JCM 3097 / NBRC 12989 / NCIMB 10167 / NRRL B-3866 / 7 KIP)</name>
    <dbReference type="NCBI Taxonomy" id="710696"/>
    <lineage>
        <taxon>Bacteria</taxon>
        <taxon>Bacillati</taxon>
        <taxon>Actinomycetota</taxon>
        <taxon>Actinomycetes</taxon>
        <taxon>Micrococcales</taxon>
        <taxon>Intrasporangiaceae</taxon>
        <taxon>Intrasporangium</taxon>
    </lineage>
</organism>
<evidence type="ECO:0000313" key="4">
    <source>
        <dbReference type="EMBL" id="ADU47741.1"/>
    </source>
</evidence>